<comment type="caution">
    <text evidence="2">The sequence shown here is derived from an EMBL/GenBank/DDBJ whole genome shotgun (WGS) entry which is preliminary data.</text>
</comment>
<name>A0ABS1XML4_9ACTN</name>
<gene>
    <name evidence="2" type="ORF">JNW91_00595</name>
</gene>
<protein>
    <submittedName>
        <fullName evidence="2">Uncharacterized protein</fullName>
    </submittedName>
</protein>
<evidence type="ECO:0000256" key="1">
    <source>
        <dbReference type="SAM" id="MobiDB-lite"/>
    </source>
</evidence>
<reference evidence="2 3" key="1">
    <citation type="submission" date="2021-01" db="EMBL/GenBank/DDBJ databases">
        <title>Draft genome sequence of Micromonospora sp. strain STR1_7.</title>
        <authorList>
            <person name="Karlyshev A."/>
            <person name="Jawad R."/>
        </authorList>
    </citation>
    <scope>NUCLEOTIDE SEQUENCE [LARGE SCALE GENOMIC DNA]</scope>
    <source>
        <strain evidence="2 3">STR1-7</strain>
    </source>
</reference>
<accession>A0ABS1XML4</accession>
<keyword evidence="3" id="KW-1185">Reference proteome</keyword>
<dbReference type="RefSeq" id="WP_203172972.1">
    <property type="nucleotide sequence ID" value="NZ_JAEVHM010000001.1"/>
</dbReference>
<dbReference type="Proteomes" id="UP000601027">
    <property type="component" value="Unassembled WGS sequence"/>
</dbReference>
<dbReference type="EMBL" id="JAEVHM010000001">
    <property type="protein sequence ID" value="MBM0230500.1"/>
    <property type="molecule type" value="Genomic_DNA"/>
</dbReference>
<feature type="region of interest" description="Disordered" evidence="1">
    <location>
        <begin position="49"/>
        <end position="70"/>
    </location>
</feature>
<sequence length="195" mass="22059">MTSIERVRILHGHTSPDTAYQVDDYPYSYTLRCTIRYWIETATKGAKKGEQRFMSQTTNPKRPGEPWNKPKGDTYNLMQVMYLDGNEHVQTWGVSAYGISPEGDAVFRLKGLYDQLTDAQRAAYDQLIAIAKRYPDSWQSWENKVTAVAEYLRAGGGEPEPVNGVWISPDGERHHLGSERDTAACLAIARQRLSS</sequence>
<organism evidence="2 3">
    <name type="scientific">Micromonospora parastrephiae</name>
    <dbReference type="NCBI Taxonomy" id="2806101"/>
    <lineage>
        <taxon>Bacteria</taxon>
        <taxon>Bacillati</taxon>
        <taxon>Actinomycetota</taxon>
        <taxon>Actinomycetes</taxon>
        <taxon>Micromonosporales</taxon>
        <taxon>Micromonosporaceae</taxon>
        <taxon>Micromonospora</taxon>
    </lineage>
</organism>
<proteinExistence type="predicted"/>
<evidence type="ECO:0000313" key="2">
    <source>
        <dbReference type="EMBL" id="MBM0230500.1"/>
    </source>
</evidence>
<evidence type="ECO:0000313" key="3">
    <source>
        <dbReference type="Proteomes" id="UP000601027"/>
    </source>
</evidence>